<dbReference type="InterPro" id="IPR026891">
    <property type="entry name" value="Fn3-like"/>
</dbReference>
<dbReference type="Gene3D" id="2.60.40.10">
    <property type="entry name" value="Immunoglobulins"/>
    <property type="match status" value="1"/>
</dbReference>
<dbReference type="Gene3D" id="3.40.50.1700">
    <property type="entry name" value="Glycoside hydrolase family 3 C-terminal domain"/>
    <property type="match status" value="1"/>
</dbReference>
<sequence length="843" mass="93905">MDIKMFLLSLQADFINSTQFMKKTILSIAMICAATIMQAQKPAIPRDAALEAKIEKTLAKMTLDEKIGQMLELNLDIIGKMTVENAKVDREKVRSVLQQYGRSEAEVKEMLKMTDQQIIDKLGGFPVDIYQGDTKRVWKLNEQMLDTLISKWKVGSILNAPGTKAPTVAQWQQWIQLIQKKSMKYLGIPDIYGLDHNHGVTYTQGGTLFPQPINLGASFNTELARRGAEITAYESRAANCPWVYNPVVDLSRDPRWPRVYESFGEDAIVNSKMVTAEIKGYQGDDNNHIDQYHVGTSTKHYFAYGAPWTGKDRTPAYLSPQMIREKYFEPFKAAALAGTLTMMVNSASVNGVPVHASYEYLTKWLKEDLQWDGFLVTDWADINNLFSREHVAKDKKDAIRIAINAGIDMSMDPYSVEFCILLKELVQEGKVKMSRIDDAVRRILRAKYRLGLFEKPNTGGKGFEKFGSAEFAAASLKAAEESEVLLKNEGNILPLAKGKKILLTGPNANQMRCLHGGWSYTWQGSKAEELSEKYNTIYEALCNKYGKENIILEQGVTYNENGAYYDENEPEIDKAVAAADKADVIIACIGENSYTETPGNLNDLWLSANQRNLVKALAKTGKPIVMVLNEGRPRLIADIEPLAKAVVDILIPGNYGGDALANLLAGDANFSAKMPYTYPREINSLNTYDYKVSEEVGTMAGAYNYDAKVSLQWPFGYGISYTTYEYSNLKVDKKQFTAADVLTVSVDVKNTGAKAGKEAVLLYSSDLVASIVPDNKRLRDFTKIELQPGEVKTVTFQLPAKSLAFVGADGKWTLEEGDFILKVGNQTVGTACTQTKIWDEPNI</sequence>
<dbReference type="PRINTS" id="PR00133">
    <property type="entry name" value="GLHYDRLASE3"/>
</dbReference>
<comment type="similarity">
    <text evidence="2">Belongs to the glycosyl hydrolase 3 family.</text>
</comment>
<dbReference type="Gene3D" id="3.20.20.300">
    <property type="entry name" value="Glycoside hydrolase, family 3, N-terminal domain"/>
    <property type="match status" value="1"/>
</dbReference>
<dbReference type="SUPFAM" id="SSF52279">
    <property type="entry name" value="Beta-D-glucan exohydrolase, C-terminal domain"/>
    <property type="match status" value="1"/>
</dbReference>
<keyword evidence="4" id="KW-0732">Signal</keyword>
<dbReference type="InterPro" id="IPR017853">
    <property type="entry name" value="GH"/>
</dbReference>
<gene>
    <name evidence="8" type="ORF">SAMN05216462_0459</name>
</gene>
<accession>A0A1H3Y0K2</accession>
<dbReference type="AlphaFoldDB" id="A0A1H3Y0K2"/>
<evidence type="ECO:0000256" key="3">
    <source>
        <dbReference type="ARBA" id="ARBA00012744"/>
    </source>
</evidence>
<dbReference type="SMART" id="SM01217">
    <property type="entry name" value="Fn3_like"/>
    <property type="match status" value="1"/>
</dbReference>
<feature type="domain" description="Fibronectin type III-like" evidence="7">
    <location>
        <begin position="758"/>
        <end position="827"/>
    </location>
</feature>
<dbReference type="GO" id="GO:0009251">
    <property type="term" value="P:glucan catabolic process"/>
    <property type="evidence" value="ECO:0007669"/>
    <property type="project" value="TreeGrafter"/>
</dbReference>
<dbReference type="InterPro" id="IPR001764">
    <property type="entry name" value="Glyco_hydro_3_N"/>
</dbReference>
<dbReference type="GO" id="GO:0008422">
    <property type="term" value="F:beta-glucosidase activity"/>
    <property type="evidence" value="ECO:0007669"/>
    <property type="project" value="UniProtKB-EC"/>
</dbReference>
<dbReference type="FunFam" id="2.60.40.10:FF:000495">
    <property type="entry name" value="Periplasmic beta-glucosidase"/>
    <property type="match status" value="1"/>
</dbReference>
<evidence type="ECO:0000256" key="5">
    <source>
        <dbReference type="ARBA" id="ARBA00022801"/>
    </source>
</evidence>
<evidence type="ECO:0000259" key="7">
    <source>
        <dbReference type="SMART" id="SM01217"/>
    </source>
</evidence>
<reference evidence="8 9" key="1">
    <citation type="submission" date="2016-10" db="EMBL/GenBank/DDBJ databases">
        <authorList>
            <person name="de Groot N.N."/>
        </authorList>
    </citation>
    <scope>NUCLEOTIDE SEQUENCE [LARGE SCALE GENOMIC DNA]</scope>
    <source>
        <strain evidence="8 9">D31d</strain>
    </source>
</reference>
<evidence type="ECO:0000313" key="8">
    <source>
        <dbReference type="EMBL" id="SEA05136.1"/>
    </source>
</evidence>
<keyword evidence="6" id="KW-0326">Glycosidase</keyword>
<dbReference type="InterPro" id="IPR013783">
    <property type="entry name" value="Ig-like_fold"/>
</dbReference>
<evidence type="ECO:0000256" key="6">
    <source>
        <dbReference type="ARBA" id="ARBA00023295"/>
    </source>
</evidence>
<dbReference type="Proteomes" id="UP000182257">
    <property type="component" value="Unassembled WGS sequence"/>
</dbReference>
<dbReference type="Pfam" id="PF14310">
    <property type="entry name" value="Fn3-like"/>
    <property type="match status" value="1"/>
</dbReference>
<comment type="catalytic activity">
    <reaction evidence="1">
        <text>Hydrolysis of terminal, non-reducing beta-D-glucosyl residues with release of beta-D-glucose.</text>
        <dbReference type="EC" id="3.2.1.21"/>
    </reaction>
</comment>
<name>A0A1H3Y0K2_XYLRU</name>
<protein>
    <recommendedName>
        <fullName evidence="3">beta-glucosidase</fullName>
        <ecNumber evidence="3">3.2.1.21</ecNumber>
    </recommendedName>
</protein>
<dbReference type="SUPFAM" id="SSF51445">
    <property type="entry name" value="(Trans)glycosidases"/>
    <property type="match status" value="1"/>
</dbReference>
<dbReference type="Pfam" id="PF00933">
    <property type="entry name" value="Glyco_hydro_3"/>
    <property type="match status" value="1"/>
</dbReference>
<dbReference type="InterPro" id="IPR051915">
    <property type="entry name" value="Cellulose_Degrad_GH3"/>
</dbReference>
<proteinExistence type="inferred from homology"/>
<evidence type="ECO:0000256" key="1">
    <source>
        <dbReference type="ARBA" id="ARBA00000448"/>
    </source>
</evidence>
<dbReference type="Pfam" id="PF01915">
    <property type="entry name" value="Glyco_hydro_3_C"/>
    <property type="match status" value="1"/>
</dbReference>
<dbReference type="InterPro" id="IPR002772">
    <property type="entry name" value="Glyco_hydro_3_C"/>
</dbReference>
<keyword evidence="5" id="KW-0378">Hydrolase</keyword>
<dbReference type="InterPro" id="IPR036962">
    <property type="entry name" value="Glyco_hydro_3_N_sf"/>
</dbReference>
<evidence type="ECO:0000313" key="9">
    <source>
        <dbReference type="Proteomes" id="UP000182257"/>
    </source>
</evidence>
<dbReference type="PANTHER" id="PTHR30620:SF16">
    <property type="entry name" value="LYSOSOMAL BETA GLUCOSIDASE"/>
    <property type="match status" value="1"/>
</dbReference>
<evidence type="ECO:0000256" key="2">
    <source>
        <dbReference type="ARBA" id="ARBA00005336"/>
    </source>
</evidence>
<dbReference type="EMBL" id="FNRF01000001">
    <property type="protein sequence ID" value="SEA05136.1"/>
    <property type="molecule type" value="Genomic_DNA"/>
</dbReference>
<dbReference type="EC" id="3.2.1.21" evidence="3"/>
<organism evidence="8 9">
    <name type="scientific">Xylanibacter ruminicola</name>
    <name type="common">Prevotella ruminicola</name>
    <dbReference type="NCBI Taxonomy" id="839"/>
    <lineage>
        <taxon>Bacteria</taxon>
        <taxon>Pseudomonadati</taxon>
        <taxon>Bacteroidota</taxon>
        <taxon>Bacteroidia</taxon>
        <taxon>Bacteroidales</taxon>
        <taxon>Prevotellaceae</taxon>
        <taxon>Xylanibacter</taxon>
    </lineage>
</organism>
<dbReference type="PANTHER" id="PTHR30620">
    <property type="entry name" value="PERIPLASMIC BETA-GLUCOSIDASE-RELATED"/>
    <property type="match status" value="1"/>
</dbReference>
<evidence type="ECO:0000256" key="4">
    <source>
        <dbReference type="ARBA" id="ARBA00022729"/>
    </source>
</evidence>
<dbReference type="InterPro" id="IPR036881">
    <property type="entry name" value="Glyco_hydro_3_C_sf"/>
</dbReference>